<evidence type="ECO:0000256" key="1">
    <source>
        <dbReference type="ARBA" id="ARBA00007118"/>
    </source>
</evidence>
<dbReference type="PANTHER" id="PTHR43673:SF3">
    <property type="entry name" value="NAD(P)H NITROREDUCTASE YODC-RELATED"/>
    <property type="match status" value="1"/>
</dbReference>
<dbReference type="Gene3D" id="3.40.109.10">
    <property type="entry name" value="NADH Oxidase"/>
    <property type="match status" value="1"/>
</dbReference>
<reference evidence="5" key="1">
    <citation type="journal article" date="2019" name="Int. J. Syst. Evol. Microbiol.">
        <title>The Global Catalogue of Microorganisms (GCM) 10K type strain sequencing project: providing services to taxonomists for standard genome sequencing and annotation.</title>
        <authorList>
            <consortium name="The Broad Institute Genomics Platform"/>
            <consortium name="The Broad Institute Genome Sequencing Center for Infectious Disease"/>
            <person name="Wu L."/>
            <person name="Ma J."/>
        </authorList>
    </citation>
    <scope>NUCLEOTIDE SEQUENCE [LARGE SCALE GENOMIC DNA]</scope>
    <source>
        <strain evidence="5">CGMCC 1.14993</strain>
    </source>
</reference>
<comment type="similarity">
    <text evidence="1">Belongs to the nitroreductase family.</text>
</comment>
<dbReference type="OrthoDB" id="9782629at2"/>
<proteinExistence type="inferred from homology"/>
<evidence type="ECO:0000313" key="4">
    <source>
        <dbReference type="EMBL" id="GGI11904.1"/>
    </source>
</evidence>
<dbReference type="Proteomes" id="UP000626244">
    <property type="component" value="Unassembled WGS sequence"/>
</dbReference>
<gene>
    <name evidence="4" type="primary">ydgI</name>
    <name evidence="4" type="ORF">GCM10007380_10180</name>
</gene>
<comment type="caution">
    <text evidence="4">The sequence shown here is derived from an EMBL/GenBank/DDBJ whole genome shotgun (WGS) entry which is preliminary data.</text>
</comment>
<sequence>MTKVSSDREEYLNKVNEIDFGNEAPKHLDSSDFFTVAKERRSVRHYDPNFKLSDEEVRELLEIAVQAPSSSNLQPWRFLVINKQETKQKLLPIANNQQQIVDASVVIAVLGDTKAYVNADRIYDELVEKGMMTQEVKDFYVGSIVKNYGNFPEEIATKVAMIDGGLVSMQLMLAAKAKGLDTVPMGGFDQAKFVEAFNVPENFKPVMLISVGKGIKAGFEKVRLTLDEVLTWDQF</sequence>
<keyword evidence="2" id="KW-0560">Oxidoreductase</keyword>
<dbReference type="CDD" id="cd02137">
    <property type="entry name" value="MhqN-like"/>
    <property type="match status" value="1"/>
</dbReference>
<accession>A0A8J3AFU5</accession>
<feature type="domain" description="Nitroreductase" evidence="3">
    <location>
        <begin position="38"/>
        <end position="213"/>
    </location>
</feature>
<organism evidence="4 5">
    <name type="scientific">Gottfriedia solisilvae</name>
    <dbReference type="NCBI Taxonomy" id="1516104"/>
    <lineage>
        <taxon>Bacteria</taxon>
        <taxon>Bacillati</taxon>
        <taxon>Bacillota</taxon>
        <taxon>Bacilli</taxon>
        <taxon>Bacillales</taxon>
        <taxon>Bacillaceae</taxon>
        <taxon>Gottfriedia</taxon>
    </lineage>
</organism>
<dbReference type="EMBL" id="BMHB01000001">
    <property type="protein sequence ID" value="GGI11904.1"/>
    <property type="molecule type" value="Genomic_DNA"/>
</dbReference>
<dbReference type="RefSeq" id="WP_087999240.1">
    <property type="nucleotide sequence ID" value="NZ_BMHB01000001.1"/>
</dbReference>
<dbReference type="Pfam" id="PF00881">
    <property type="entry name" value="Nitroreductase"/>
    <property type="match status" value="1"/>
</dbReference>
<name>A0A8J3AFU5_9BACI</name>
<dbReference type="PANTHER" id="PTHR43673">
    <property type="entry name" value="NAD(P)H NITROREDUCTASE YDGI-RELATED"/>
    <property type="match status" value="1"/>
</dbReference>
<dbReference type="InterPro" id="IPR000415">
    <property type="entry name" value="Nitroreductase-like"/>
</dbReference>
<dbReference type="GO" id="GO:0016491">
    <property type="term" value="F:oxidoreductase activity"/>
    <property type="evidence" value="ECO:0007669"/>
    <property type="project" value="UniProtKB-KW"/>
</dbReference>
<keyword evidence="5" id="KW-1185">Reference proteome</keyword>
<evidence type="ECO:0000256" key="2">
    <source>
        <dbReference type="ARBA" id="ARBA00023002"/>
    </source>
</evidence>
<dbReference type="AlphaFoldDB" id="A0A8J3AFU5"/>
<dbReference type="InterPro" id="IPR029479">
    <property type="entry name" value="Nitroreductase"/>
</dbReference>
<evidence type="ECO:0000313" key="5">
    <source>
        <dbReference type="Proteomes" id="UP000626244"/>
    </source>
</evidence>
<protein>
    <submittedName>
        <fullName evidence="4">Putative NAD(P)H nitroreductase YdgI</fullName>
    </submittedName>
</protein>
<dbReference type="SUPFAM" id="SSF55469">
    <property type="entry name" value="FMN-dependent nitroreductase-like"/>
    <property type="match status" value="1"/>
</dbReference>
<evidence type="ECO:0000259" key="3">
    <source>
        <dbReference type="Pfam" id="PF00881"/>
    </source>
</evidence>